<dbReference type="PROSITE" id="PS51167">
    <property type="entry name" value="CHORISMATE_MUT_1"/>
    <property type="match status" value="1"/>
</dbReference>
<dbReference type="PANTHER" id="PTHR21164">
    <property type="entry name" value="CHORISMATE MUTASE"/>
    <property type="match status" value="1"/>
</dbReference>
<dbReference type="EC" id="5.4.99.5" evidence="1"/>
<keyword evidence="1" id="KW-0028">Amino-acid biosynthesis</keyword>
<accession>A0AAE3JI15</accession>
<dbReference type="GO" id="GO:0004106">
    <property type="term" value="F:chorismate mutase activity"/>
    <property type="evidence" value="ECO:0007669"/>
    <property type="project" value="UniProtKB-EC"/>
</dbReference>
<name>A0AAE3JI15_9SPIR</name>
<dbReference type="GO" id="GO:0046417">
    <property type="term" value="P:chorismate metabolic process"/>
    <property type="evidence" value="ECO:0007669"/>
    <property type="project" value="TreeGrafter"/>
</dbReference>
<comment type="caution">
    <text evidence="2">The sequence shown here is derived from an EMBL/GenBank/DDBJ whole genome shotgun (WGS) entry which is preliminary data.</text>
</comment>
<dbReference type="InterPro" id="IPR008243">
    <property type="entry name" value="Chorismate_mutase_AroH"/>
</dbReference>
<dbReference type="EMBL" id="JAINWA010000003">
    <property type="protein sequence ID" value="MCD1654582.1"/>
    <property type="molecule type" value="Genomic_DNA"/>
</dbReference>
<organism evidence="2 3">
    <name type="scientific">Teretinema zuelzerae</name>
    <dbReference type="NCBI Taxonomy" id="156"/>
    <lineage>
        <taxon>Bacteria</taxon>
        <taxon>Pseudomonadati</taxon>
        <taxon>Spirochaetota</taxon>
        <taxon>Spirochaetia</taxon>
        <taxon>Spirochaetales</taxon>
        <taxon>Treponemataceae</taxon>
        <taxon>Teretinema</taxon>
    </lineage>
</organism>
<comment type="catalytic activity">
    <reaction evidence="1">
        <text>chorismate = prephenate</text>
        <dbReference type="Rhea" id="RHEA:13897"/>
        <dbReference type="ChEBI" id="CHEBI:29748"/>
        <dbReference type="ChEBI" id="CHEBI:29934"/>
        <dbReference type="EC" id="5.4.99.5"/>
    </reaction>
</comment>
<dbReference type="RefSeq" id="WP_230754980.1">
    <property type="nucleotide sequence ID" value="NZ_JAINWA010000003.1"/>
</dbReference>
<evidence type="ECO:0000313" key="2">
    <source>
        <dbReference type="EMBL" id="MCD1654582.1"/>
    </source>
</evidence>
<protein>
    <recommendedName>
        <fullName evidence="1">chorismate mutase</fullName>
        <ecNumber evidence="1">5.4.99.5</ecNumber>
    </recommendedName>
</protein>
<dbReference type="Proteomes" id="UP001198163">
    <property type="component" value="Unassembled WGS sequence"/>
</dbReference>
<dbReference type="InterPro" id="IPR035959">
    <property type="entry name" value="RutC-like_sf"/>
</dbReference>
<dbReference type="Gene3D" id="3.30.1330.40">
    <property type="entry name" value="RutC-like"/>
    <property type="match status" value="1"/>
</dbReference>
<dbReference type="SUPFAM" id="SSF55298">
    <property type="entry name" value="YjgF-like"/>
    <property type="match status" value="1"/>
</dbReference>
<gene>
    <name evidence="2" type="ORF">K7J14_07665</name>
</gene>
<dbReference type="PANTHER" id="PTHR21164:SF0">
    <property type="entry name" value="CHORISMATE MUTASE AROH"/>
    <property type="match status" value="1"/>
</dbReference>
<dbReference type="Pfam" id="PF07736">
    <property type="entry name" value="CM_1"/>
    <property type="match status" value="1"/>
</dbReference>
<proteinExistence type="predicted"/>
<keyword evidence="1" id="KW-0413">Isomerase</keyword>
<evidence type="ECO:0000256" key="1">
    <source>
        <dbReference type="PROSITE-ProRule" id="PRU00514"/>
    </source>
</evidence>
<evidence type="ECO:0000313" key="3">
    <source>
        <dbReference type="Proteomes" id="UP001198163"/>
    </source>
</evidence>
<sequence>MNTSDRLYAVRGAVCCENTVESIGSRVSELYSLLLAQNSVSECDIVSVQFTMTADLDALNPATALRKAGMASSVPLFAAAEPFIRGGMPRVVRILLTYYGSRAGSPVYLHGAEKLRPDLIGASAGV</sequence>
<dbReference type="AlphaFoldDB" id="A0AAE3JI15"/>
<keyword evidence="1" id="KW-0057">Aromatic amino acid biosynthesis</keyword>
<dbReference type="GO" id="GO:0008652">
    <property type="term" value="P:amino acid biosynthetic process"/>
    <property type="evidence" value="ECO:0007669"/>
    <property type="project" value="UniProtKB-UniRule"/>
</dbReference>
<reference evidence="2" key="1">
    <citation type="submission" date="2021-08" db="EMBL/GenBank/DDBJ databases">
        <title>Comparative analyses of Brucepasteria parasyntrophica and Teretinema zuelzerae.</title>
        <authorList>
            <person name="Song Y."/>
            <person name="Brune A."/>
        </authorList>
    </citation>
    <scope>NUCLEOTIDE SEQUENCE</scope>
    <source>
        <strain evidence="2">DSM 1903</strain>
    </source>
</reference>
<keyword evidence="3" id="KW-1185">Reference proteome</keyword>
<dbReference type="GO" id="GO:0009073">
    <property type="term" value="P:aromatic amino acid family biosynthetic process"/>
    <property type="evidence" value="ECO:0007669"/>
    <property type="project" value="UniProtKB-UniRule"/>
</dbReference>